<dbReference type="InterPro" id="IPR014284">
    <property type="entry name" value="RNA_pol_sigma-70_dom"/>
</dbReference>
<dbReference type="NCBIfam" id="TIGR02937">
    <property type="entry name" value="sigma70-ECF"/>
    <property type="match status" value="1"/>
</dbReference>
<comment type="caution">
    <text evidence="2">The sequence shown here is derived from an EMBL/GenBank/DDBJ whole genome shotgun (WGS) entry which is preliminary data.</text>
</comment>
<dbReference type="AlphaFoldDB" id="A0A941ASY5"/>
<sequence>MQDLLKQYGSTLYKLEKFKSSVCKDEQEIVSGMISDLRFTIEWLRTGKRPGARRGIERRAAYQRERSEDPLVIQRYVRSTADDHNWTDIQQESCVTEWDRTRIEDALSVLTEREKEMYLMSRGGMMSFEQIARMLVVSKSTVQTTIERAEKKISLQISQSLFSFAG</sequence>
<dbReference type="InterPro" id="IPR013249">
    <property type="entry name" value="RNA_pol_sigma70_r4_t2"/>
</dbReference>
<reference evidence="2" key="1">
    <citation type="submission" date="2021-03" db="EMBL/GenBank/DDBJ databases">
        <title>Bacillus suaedae sp. nov., isolated from Suaeda aralocaspica.</title>
        <authorList>
            <person name="Lei R.F.R."/>
        </authorList>
    </citation>
    <scope>NUCLEOTIDE SEQUENCE</scope>
    <source>
        <strain evidence="2">YZJH907-2</strain>
    </source>
</reference>
<dbReference type="RefSeq" id="WP_210595975.1">
    <property type="nucleotide sequence ID" value="NZ_JAGKSQ010000002.1"/>
</dbReference>
<dbReference type="InterPro" id="IPR036388">
    <property type="entry name" value="WH-like_DNA-bd_sf"/>
</dbReference>
<protein>
    <submittedName>
        <fullName evidence="2">Sigma-70 family RNA polymerase sigma factor</fullName>
    </submittedName>
</protein>
<feature type="domain" description="RNA polymerase sigma factor 70 region 4 type 2" evidence="1">
    <location>
        <begin position="102"/>
        <end position="153"/>
    </location>
</feature>
<evidence type="ECO:0000313" key="2">
    <source>
        <dbReference type="EMBL" id="MBP3950324.1"/>
    </source>
</evidence>
<keyword evidence="3" id="KW-1185">Reference proteome</keyword>
<dbReference type="GO" id="GO:0006352">
    <property type="term" value="P:DNA-templated transcription initiation"/>
    <property type="evidence" value="ECO:0007669"/>
    <property type="project" value="InterPro"/>
</dbReference>
<accession>A0A941ASY5</accession>
<dbReference type="NCBIfam" id="NF005385">
    <property type="entry name" value="PRK06930.1"/>
    <property type="match status" value="1"/>
</dbReference>
<dbReference type="GO" id="GO:0003677">
    <property type="term" value="F:DNA binding"/>
    <property type="evidence" value="ECO:0007669"/>
    <property type="project" value="InterPro"/>
</dbReference>
<dbReference type="InterPro" id="IPR013324">
    <property type="entry name" value="RNA_pol_sigma_r3/r4-like"/>
</dbReference>
<dbReference type="Pfam" id="PF08281">
    <property type="entry name" value="Sigma70_r4_2"/>
    <property type="match status" value="1"/>
</dbReference>
<dbReference type="CDD" id="cd06171">
    <property type="entry name" value="Sigma70_r4"/>
    <property type="match status" value="1"/>
</dbReference>
<proteinExistence type="predicted"/>
<evidence type="ECO:0000313" key="3">
    <source>
        <dbReference type="Proteomes" id="UP000678228"/>
    </source>
</evidence>
<dbReference type="Proteomes" id="UP000678228">
    <property type="component" value="Unassembled WGS sequence"/>
</dbReference>
<name>A0A941ASY5_9BACI</name>
<dbReference type="EMBL" id="JAGKSQ010000002">
    <property type="protein sequence ID" value="MBP3950324.1"/>
    <property type="molecule type" value="Genomic_DNA"/>
</dbReference>
<dbReference type="GO" id="GO:0016987">
    <property type="term" value="F:sigma factor activity"/>
    <property type="evidence" value="ECO:0007669"/>
    <property type="project" value="InterPro"/>
</dbReference>
<dbReference type="Gene3D" id="1.10.10.10">
    <property type="entry name" value="Winged helix-like DNA-binding domain superfamily/Winged helix DNA-binding domain"/>
    <property type="match status" value="1"/>
</dbReference>
<gene>
    <name evidence="2" type="ORF">J7W16_04205</name>
</gene>
<dbReference type="SUPFAM" id="SSF88659">
    <property type="entry name" value="Sigma3 and sigma4 domains of RNA polymerase sigma factors"/>
    <property type="match status" value="1"/>
</dbReference>
<organism evidence="2 3">
    <name type="scientific">Halalkalibacter suaedae</name>
    <dbReference type="NCBI Taxonomy" id="2822140"/>
    <lineage>
        <taxon>Bacteria</taxon>
        <taxon>Bacillati</taxon>
        <taxon>Bacillota</taxon>
        <taxon>Bacilli</taxon>
        <taxon>Bacillales</taxon>
        <taxon>Bacillaceae</taxon>
        <taxon>Halalkalibacter</taxon>
    </lineage>
</organism>
<evidence type="ECO:0000259" key="1">
    <source>
        <dbReference type="Pfam" id="PF08281"/>
    </source>
</evidence>